<keyword evidence="1" id="KW-0378">Hydrolase</keyword>
<dbReference type="SUPFAM" id="SSF53590">
    <property type="entry name" value="Nucleoside hydrolase"/>
    <property type="match status" value="1"/>
</dbReference>
<dbReference type="GO" id="GO:0008477">
    <property type="term" value="F:purine nucleosidase activity"/>
    <property type="evidence" value="ECO:0007669"/>
    <property type="project" value="TreeGrafter"/>
</dbReference>
<evidence type="ECO:0000256" key="2">
    <source>
        <dbReference type="ARBA" id="ARBA00023295"/>
    </source>
</evidence>
<dbReference type="InterPro" id="IPR036452">
    <property type="entry name" value="Ribo_hydro-like"/>
</dbReference>
<proteinExistence type="predicted"/>
<evidence type="ECO:0000313" key="4">
    <source>
        <dbReference type="EMBL" id="EHY88487.1"/>
    </source>
</evidence>
<feature type="domain" description="Inosine/uridine-preferring nucleoside hydrolase" evidence="3">
    <location>
        <begin position="17"/>
        <end position="321"/>
    </location>
</feature>
<keyword evidence="5" id="KW-1185">Reference proteome</keyword>
<dbReference type="Pfam" id="PF01156">
    <property type="entry name" value="IU_nuc_hydro"/>
    <property type="match status" value="1"/>
</dbReference>
<dbReference type="HOGENOM" id="CLU_036838_2_2_11"/>
<name>H8G9C5_9PSEU</name>
<dbReference type="GO" id="GO:0005829">
    <property type="term" value="C:cytosol"/>
    <property type="evidence" value="ECO:0007669"/>
    <property type="project" value="TreeGrafter"/>
</dbReference>
<evidence type="ECO:0000256" key="1">
    <source>
        <dbReference type="ARBA" id="ARBA00022801"/>
    </source>
</evidence>
<evidence type="ECO:0000313" key="5">
    <source>
        <dbReference type="Proteomes" id="UP000004705"/>
    </source>
</evidence>
<dbReference type="Gene3D" id="3.90.245.10">
    <property type="entry name" value="Ribonucleoside hydrolase-like"/>
    <property type="match status" value="1"/>
</dbReference>
<accession>H8G9C5</accession>
<dbReference type="AlphaFoldDB" id="H8G9C5"/>
<gene>
    <name evidence="4" type="ORF">SacazDRAFT_01559</name>
</gene>
<dbReference type="InterPro" id="IPR001910">
    <property type="entry name" value="Inosine/uridine_hydrolase_dom"/>
</dbReference>
<dbReference type="PANTHER" id="PTHR12304">
    <property type="entry name" value="INOSINE-URIDINE PREFERRING NUCLEOSIDE HYDROLASE"/>
    <property type="match status" value="1"/>
</dbReference>
<dbReference type="PANTHER" id="PTHR12304:SF4">
    <property type="entry name" value="URIDINE NUCLEOSIDASE"/>
    <property type="match status" value="1"/>
</dbReference>
<sequence>MWRGARNEGVWRVVTKLVIDTDPGVDDAFAIALAALSEDVELLGVTTVFGNVGLDNTTRNARRVLALCKRGDVPVAEGAARPLVHPHPHRARYVHGVDGLSGRSAALPEPERPVERGGAVRLLARLLEDSDDPVTIVPIGPLTNIATLLAARPDLHHKIARVVIMGGALLHGNTSAAAEFNIWSDPEAAQRVLGGGEVPCVLVPMDLTYRCAVDRAWLDALAASGPVGAALTALTPDYLAHYRKALGWDGMVLHDAVAVAEAISPGILRTEAVPVAVETSFGPARGATLVDQRRPELRADTEVPETGAPVSVAVDTDVDALRTFFAERLTLS</sequence>
<protein>
    <submittedName>
        <fullName evidence="4">Inosine-uridine nucleoside N-ribohydrolase</fullName>
    </submittedName>
</protein>
<dbReference type="GO" id="GO:0006152">
    <property type="term" value="P:purine nucleoside catabolic process"/>
    <property type="evidence" value="ECO:0007669"/>
    <property type="project" value="TreeGrafter"/>
</dbReference>
<dbReference type="InterPro" id="IPR023186">
    <property type="entry name" value="IUNH"/>
</dbReference>
<reference evidence="4 5" key="1">
    <citation type="journal article" date="2012" name="Stand. Genomic Sci.">
        <title>Genome sequence of the soil bacterium Saccharomonospora azurea type strain (NA-128(T)).</title>
        <authorList>
            <person name="Klenk H.P."/>
            <person name="Held B."/>
            <person name="Lucas S."/>
            <person name="Lapidus A."/>
            <person name="Copeland A."/>
            <person name="Hammon N."/>
            <person name="Pitluck S."/>
            <person name="Goodwin L.A."/>
            <person name="Han C."/>
            <person name="Tapia R."/>
            <person name="Brambilla E.M."/>
            <person name="Potter G."/>
            <person name="Land M."/>
            <person name="Ivanova N."/>
            <person name="Rohde M."/>
            <person name="Goker M."/>
            <person name="Detter J.C."/>
            <person name="Kyrpides N.C."/>
            <person name="Woyke T."/>
        </authorList>
    </citation>
    <scope>NUCLEOTIDE SEQUENCE [LARGE SCALE GENOMIC DNA]</scope>
    <source>
        <strain evidence="4 5">NA-128</strain>
    </source>
</reference>
<organism evidence="4 5">
    <name type="scientific">Saccharomonospora azurea NA-128</name>
    <dbReference type="NCBI Taxonomy" id="882081"/>
    <lineage>
        <taxon>Bacteria</taxon>
        <taxon>Bacillati</taxon>
        <taxon>Actinomycetota</taxon>
        <taxon>Actinomycetes</taxon>
        <taxon>Pseudonocardiales</taxon>
        <taxon>Pseudonocardiaceae</taxon>
        <taxon>Saccharomonospora</taxon>
    </lineage>
</organism>
<dbReference type="Proteomes" id="UP000004705">
    <property type="component" value="Chromosome"/>
</dbReference>
<dbReference type="EMBL" id="CM001466">
    <property type="protein sequence ID" value="EHY88487.1"/>
    <property type="molecule type" value="Genomic_DNA"/>
</dbReference>
<evidence type="ECO:0000259" key="3">
    <source>
        <dbReference type="Pfam" id="PF01156"/>
    </source>
</evidence>
<keyword evidence="2" id="KW-0326">Glycosidase</keyword>